<protein>
    <submittedName>
        <fullName evidence="3">MTH1187 family thiamine-binding protein</fullName>
    </submittedName>
</protein>
<name>A0A927CAY1_9BACL</name>
<evidence type="ECO:0000256" key="1">
    <source>
        <dbReference type="ARBA" id="ARBA00010272"/>
    </source>
</evidence>
<comment type="similarity">
    <text evidence="1">Belongs to the UPF0045 family.</text>
</comment>
<dbReference type="InterPro" id="IPR029756">
    <property type="entry name" value="MTH1187/YkoF-like"/>
</dbReference>
<organism evidence="3 4">
    <name type="scientific">Paenibacillus oceani</name>
    <dbReference type="NCBI Taxonomy" id="2772510"/>
    <lineage>
        <taxon>Bacteria</taxon>
        <taxon>Bacillati</taxon>
        <taxon>Bacillota</taxon>
        <taxon>Bacilli</taxon>
        <taxon>Bacillales</taxon>
        <taxon>Paenibacillaceae</taxon>
        <taxon>Paenibacillus</taxon>
    </lineage>
</organism>
<dbReference type="Gene3D" id="3.30.70.930">
    <property type="match status" value="1"/>
</dbReference>
<dbReference type="PANTHER" id="PTHR33777">
    <property type="entry name" value="UPF0045 PROTEIN ECM15"/>
    <property type="match status" value="1"/>
</dbReference>
<comment type="caution">
    <text evidence="3">The sequence shown here is derived from an EMBL/GenBank/DDBJ whole genome shotgun (WGS) entry which is preliminary data.</text>
</comment>
<proteinExistence type="inferred from homology"/>
<dbReference type="SUPFAM" id="SSF89957">
    <property type="entry name" value="MTH1187/YkoF-like"/>
    <property type="match status" value="1"/>
</dbReference>
<dbReference type="AlphaFoldDB" id="A0A927CAY1"/>
<evidence type="ECO:0000313" key="4">
    <source>
        <dbReference type="Proteomes" id="UP000639396"/>
    </source>
</evidence>
<dbReference type="NCBIfam" id="TIGR00106">
    <property type="entry name" value="MTH1187 family thiamine-binding protein"/>
    <property type="match status" value="1"/>
</dbReference>
<dbReference type="InterPro" id="IPR051614">
    <property type="entry name" value="UPF0045_domain"/>
</dbReference>
<accession>A0A927CAY1</accession>
<sequence length="102" mass="11148">MAIVEVTVIPVGTGTTSLSSYVADMQRILDKTGSAIHYQLTPMSTIIEGDLSVLLDVVRQLHESPFSGGAQRVCTSIKIDDRRDLPSSMEQKMRSVAAKLQR</sequence>
<dbReference type="InterPro" id="IPR002767">
    <property type="entry name" value="Thiamine_BP"/>
</dbReference>
<evidence type="ECO:0000259" key="2">
    <source>
        <dbReference type="Pfam" id="PF01910"/>
    </source>
</evidence>
<feature type="domain" description="Thiamine-binding protein" evidence="2">
    <location>
        <begin position="4"/>
        <end position="96"/>
    </location>
</feature>
<dbReference type="EMBL" id="JACXJA010000031">
    <property type="protein sequence ID" value="MBD2864688.1"/>
    <property type="molecule type" value="Genomic_DNA"/>
</dbReference>
<reference evidence="3" key="1">
    <citation type="submission" date="2020-09" db="EMBL/GenBank/DDBJ databases">
        <title>A novel bacterium of genus Paenibacillus, isolated from South China Sea.</title>
        <authorList>
            <person name="Huang H."/>
            <person name="Mo K."/>
            <person name="Hu Y."/>
        </authorList>
    </citation>
    <scope>NUCLEOTIDE SEQUENCE</scope>
    <source>
        <strain evidence="3">IB182363</strain>
    </source>
</reference>
<dbReference type="PANTHER" id="PTHR33777:SF1">
    <property type="entry name" value="UPF0045 PROTEIN ECM15"/>
    <property type="match status" value="1"/>
</dbReference>
<dbReference type="Proteomes" id="UP000639396">
    <property type="component" value="Unassembled WGS sequence"/>
</dbReference>
<evidence type="ECO:0000313" key="3">
    <source>
        <dbReference type="EMBL" id="MBD2864688.1"/>
    </source>
</evidence>
<keyword evidence="4" id="KW-1185">Reference proteome</keyword>
<dbReference type="Pfam" id="PF01910">
    <property type="entry name" value="Thiamine_BP"/>
    <property type="match status" value="1"/>
</dbReference>
<dbReference type="RefSeq" id="WP_190930306.1">
    <property type="nucleotide sequence ID" value="NZ_JACXJA010000031.1"/>
</dbReference>
<gene>
    <name evidence="3" type="ORF">IDH45_22120</name>
</gene>
<dbReference type="GO" id="GO:0005829">
    <property type="term" value="C:cytosol"/>
    <property type="evidence" value="ECO:0007669"/>
    <property type="project" value="TreeGrafter"/>
</dbReference>